<protein>
    <recommendedName>
        <fullName evidence="3">PASTA domain-containing protein</fullName>
    </recommendedName>
</protein>
<evidence type="ECO:0000256" key="1">
    <source>
        <dbReference type="SAM" id="MobiDB-lite"/>
    </source>
</evidence>
<dbReference type="CDD" id="cd06577">
    <property type="entry name" value="PASTA_pknB"/>
    <property type="match status" value="1"/>
</dbReference>
<evidence type="ECO:0000256" key="2">
    <source>
        <dbReference type="SAM" id="SignalP"/>
    </source>
</evidence>
<dbReference type="AlphaFoldDB" id="A0A6J4SKY3"/>
<evidence type="ECO:0000313" key="4">
    <source>
        <dbReference type="EMBL" id="CAA9494443.1"/>
    </source>
</evidence>
<feature type="region of interest" description="Disordered" evidence="1">
    <location>
        <begin position="25"/>
        <end position="49"/>
    </location>
</feature>
<proteinExistence type="predicted"/>
<accession>A0A6J4SKY3</accession>
<dbReference type="Pfam" id="PF03793">
    <property type="entry name" value="PASTA"/>
    <property type="match status" value="1"/>
</dbReference>
<sequence length="161" mass="16422">MVLFRAFTAAAIVVTALAGCGQGETVVPARPEGRTTGSPPPPTEMTAFSGAGTAAEEGCPPNAQCAATNDRPVPDVVGMRVADACRVLGRRVYSGGVFAVERGGEAEAGRIAAQDPKPGTGYFEGAMVHLVVSGPFAVEGLPRGSNCADRTDMGLEQFPVD</sequence>
<organism evidence="4">
    <name type="scientific">uncultured Rubrobacteraceae bacterium</name>
    <dbReference type="NCBI Taxonomy" id="349277"/>
    <lineage>
        <taxon>Bacteria</taxon>
        <taxon>Bacillati</taxon>
        <taxon>Actinomycetota</taxon>
        <taxon>Rubrobacteria</taxon>
        <taxon>Rubrobacterales</taxon>
        <taxon>Rubrobacteraceae</taxon>
        <taxon>environmental samples</taxon>
    </lineage>
</organism>
<gene>
    <name evidence="4" type="ORF">AVDCRST_MAG05-2074</name>
</gene>
<dbReference type="InterPro" id="IPR005543">
    <property type="entry name" value="PASTA_dom"/>
</dbReference>
<feature type="domain" description="PASTA" evidence="3">
    <location>
        <begin position="67"/>
        <end position="134"/>
    </location>
</feature>
<feature type="signal peptide" evidence="2">
    <location>
        <begin position="1"/>
        <end position="18"/>
    </location>
</feature>
<feature type="chain" id="PRO_5026668540" description="PASTA domain-containing protein" evidence="2">
    <location>
        <begin position="19"/>
        <end position="161"/>
    </location>
</feature>
<dbReference type="EMBL" id="CADCVM010000217">
    <property type="protein sequence ID" value="CAA9494443.1"/>
    <property type="molecule type" value="Genomic_DNA"/>
</dbReference>
<dbReference type="PROSITE" id="PS51178">
    <property type="entry name" value="PASTA"/>
    <property type="match status" value="1"/>
</dbReference>
<dbReference type="PROSITE" id="PS51257">
    <property type="entry name" value="PROKAR_LIPOPROTEIN"/>
    <property type="match status" value="1"/>
</dbReference>
<dbReference type="Gene3D" id="3.30.10.20">
    <property type="match status" value="1"/>
</dbReference>
<keyword evidence="2" id="KW-0732">Signal</keyword>
<reference evidence="4" key="1">
    <citation type="submission" date="2020-02" db="EMBL/GenBank/DDBJ databases">
        <authorList>
            <person name="Meier V. D."/>
        </authorList>
    </citation>
    <scope>NUCLEOTIDE SEQUENCE</scope>
    <source>
        <strain evidence="4">AVDCRST_MAG05</strain>
    </source>
</reference>
<name>A0A6J4SKY3_9ACTN</name>
<evidence type="ECO:0000259" key="3">
    <source>
        <dbReference type="PROSITE" id="PS51178"/>
    </source>
</evidence>